<keyword evidence="5" id="KW-1185">Reference proteome</keyword>
<evidence type="ECO:0000313" key="5">
    <source>
        <dbReference type="Proteomes" id="UP000187941"/>
    </source>
</evidence>
<dbReference type="EMBL" id="CP014263">
    <property type="protein sequence ID" value="AQG77988.1"/>
    <property type="molecule type" value="Genomic_DNA"/>
</dbReference>
<dbReference type="Pfam" id="PF16586">
    <property type="entry name" value="DUF5060"/>
    <property type="match status" value="1"/>
</dbReference>
<dbReference type="KEGG" id="smon:AWR27_00660"/>
<feature type="signal peptide" evidence="1">
    <location>
        <begin position="1"/>
        <end position="23"/>
    </location>
</feature>
<dbReference type="PANTHER" id="PTHR37836">
    <property type="entry name" value="LMO1036 PROTEIN"/>
    <property type="match status" value="1"/>
</dbReference>
<accession>A0A1P9WRJ2</accession>
<dbReference type="AlphaFoldDB" id="A0A1P9WRJ2"/>
<sequence>MKRCQLIISFLLGLIAVQCQLQAQSVPERVLVQDALAGQTTGKPQGAGAFVEAGGWRSAGGRIIYDAGEAIERGYFEATIRGMTLPAVGAAKSNILSAWESGEPFKSGKEKGSNWMLRIGTSCHLKMLAFSDGSGTRYEVNVPDVTVRGEAHRYRMEWNRGRLTYTIDGKRLGEFPFARMSLRYFVIGLDNSFVSDALTDPAPIISDVRLVSQSEPMPTTPVATEVVERYGIFDKIFIGNSSQTTDSQTKAMFTRHAGGTYEIPLFPDGANGWRFRFSPDSPGRWTWRIQSADARLNGQTGVFTCVPSDNRGGVIVKGHAPGRELTYQNGRPYWLMGETNWAAFRAEPTENLTFDTFRQYVDKRVGQGFTFLQTALLPGGSNEGGKPFLDRAMTQPNLAYWQAIDRRVNYLNQKGITPLLVLAWGDRQNPLGATAWSDFADQTARERYAAYVIARYSAYNVAFGIAADWNKTDDSPTQAARMDRLGTLMQQTDPHHRWITILGDAGKEAGSVSRFAGASWMSFYDFRNSLQNLYVRNYTYQIPQKITVHTGYAPVDATPDAFRHATWDVVMAGNYPVTAFADTYLGGLQFGGKFGADSAAQRVKFEQLALLRHFFEEVAPNGNGRGEWSWIKPFHRSFRADTLIRAAIGRSADGPRHTPPTVMHSVLAKEGKGFTAVVYMRGQAGPHTLTPLHDPLDPAPKLTQRLHSIHRYNPRTGEYVHERDVTGTSATLTLTPPDAQDWVFVVQRKNVFDPLAAK</sequence>
<dbReference type="InterPro" id="IPR025277">
    <property type="entry name" value="Apiosidase-like_cat_dom"/>
</dbReference>
<keyword evidence="1" id="KW-0732">Signal</keyword>
<dbReference type="Gene3D" id="2.60.40.10">
    <property type="entry name" value="Immunoglobulins"/>
    <property type="match status" value="1"/>
</dbReference>
<dbReference type="Proteomes" id="UP000187941">
    <property type="component" value="Chromosome"/>
</dbReference>
<dbReference type="STRING" id="1178516.AWR27_00660"/>
<dbReference type="OrthoDB" id="59486at2"/>
<evidence type="ECO:0000259" key="3">
    <source>
        <dbReference type="Pfam" id="PF16586"/>
    </source>
</evidence>
<dbReference type="SUPFAM" id="SSF51445">
    <property type="entry name" value="(Trans)glycosidases"/>
    <property type="match status" value="1"/>
</dbReference>
<gene>
    <name evidence="4" type="ORF">AWR27_00660</name>
</gene>
<dbReference type="PANTHER" id="PTHR37836:SF2">
    <property type="entry name" value="DUF4038 DOMAIN-CONTAINING PROTEIN"/>
    <property type="match status" value="1"/>
</dbReference>
<dbReference type="GO" id="GO:0005975">
    <property type="term" value="P:carbohydrate metabolic process"/>
    <property type="evidence" value="ECO:0007669"/>
    <property type="project" value="UniProtKB-ARBA"/>
</dbReference>
<dbReference type="SUPFAM" id="SSF49899">
    <property type="entry name" value="Concanavalin A-like lectins/glucanases"/>
    <property type="match status" value="1"/>
</dbReference>
<dbReference type="InterPro" id="IPR013320">
    <property type="entry name" value="ConA-like_dom_sf"/>
</dbReference>
<dbReference type="Pfam" id="PF13204">
    <property type="entry name" value="Apiosidase"/>
    <property type="match status" value="1"/>
</dbReference>
<evidence type="ECO:0000313" key="4">
    <source>
        <dbReference type="EMBL" id="AQG77988.1"/>
    </source>
</evidence>
<dbReference type="InterPro" id="IPR017853">
    <property type="entry name" value="GH"/>
</dbReference>
<evidence type="ECO:0008006" key="6">
    <source>
        <dbReference type="Google" id="ProtNLM"/>
    </source>
</evidence>
<dbReference type="InterPro" id="IPR032260">
    <property type="entry name" value="DUF5060"/>
</dbReference>
<protein>
    <recommendedName>
        <fullName evidence="6">DUF4038 domain-containing protein</fullName>
    </recommendedName>
</protein>
<evidence type="ECO:0000256" key="1">
    <source>
        <dbReference type="SAM" id="SignalP"/>
    </source>
</evidence>
<feature type="domain" description="Apiosidase-like catalytic" evidence="2">
    <location>
        <begin position="322"/>
        <end position="529"/>
    </location>
</feature>
<reference evidence="4 5" key="1">
    <citation type="submission" date="2016-01" db="EMBL/GenBank/DDBJ databases">
        <authorList>
            <person name="Oliw E.H."/>
        </authorList>
    </citation>
    <scope>NUCLEOTIDE SEQUENCE [LARGE SCALE GENOMIC DNA]</scope>
    <source>
        <strain evidence="4 5">DY10</strain>
    </source>
</reference>
<organism evidence="4 5">
    <name type="scientific">Spirosoma montaniterrae</name>
    <dbReference type="NCBI Taxonomy" id="1178516"/>
    <lineage>
        <taxon>Bacteria</taxon>
        <taxon>Pseudomonadati</taxon>
        <taxon>Bacteroidota</taxon>
        <taxon>Cytophagia</taxon>
        <taxon>Cytophagales</taxon>
        <taxon>Cytophagaceae</taxon>
        <taxon>Spirosoma</taxon>
    </lineage>
</organism>
<dbReference type="RefSeq" id="WP_077129413.1">
    <property type="nucleotide sequence ID" value="NZ_CP014263.1"/>
</dbReference>
<evidence type="ECO:0000259" key="2">
    <source>
        <dbReference type="Pfam" id="PF13204"/>
    </source>
</evidence>
<proteinExistence type="predicted"/>
<feature type="chain" id="PRO_5012320512" description="DUF4038 domain-containing protein" evidence="1">
    <location>
        <begin position="24"/>
        <end position="758"/>
    </location>
</feature>
<dbReference type="InterPro" id="IPR013783">
    <property type="entry name" value="Ig-like_fold"/>
</dbReference>
<dbReference type="Gene3D" id="3.20.20.80">
    <property type="entry name" value="Glycosidases"/>
    <property type="match status" value="1"/>
</dbReference>
<dbReference type="GO" id="GO:0004553">
    <property type="term" value="F:hydrolase activity, hydrolyzing O-glycosyl compounds"/>
    <property type="evidence" value="ECO:0007669"/>
    <property type="project" value="UniProtKB-ARBA"/>
</dbReference>
<name>A0A1P9WRJ2_9BACT</name>
<feature type="domain" description="DUF5060" evidence="3">
    <location>
        <begin position="244"/>
        <end position="291"/>
    </location>
</feature>